<dbReference type="EMBL" id="CP071503">
    <property type="protein sequence ID" value="QSX34056.1"/>
    <property type="molecule type" value="Genomic_DNA"/>
</dbReference>
<keyword evidence="2 4" id="KW-0472">Membrane</keyword>
<dbReference type="Pfam" id="PF00691">
    <property type="entry name" value="OmpA"/>
    <property type="match status" value="1"/>
</dbReference>
<dbReference type="InterPro" id="IPR050330">
    <property type="entry name" value="Bact_OuterMem_StrucFunc"/>
</dbReference>
<dbReference type="PANTHER" id="PTHR30329">
    <property type="entry name" value="STATOR ELEMENT OF FLAGELLAR MOTOR COMPLEX"/>
    <property type="match status" value="1"/>
</dbReference>
<gene>
    <name evidence="7" type="ORF">JYB87_02070</name>
</gene>
<dbReference type="PROSITE" id="PS51257">
    <property type="entry name" value="PROKAR_LIPOPROTEIN"/>
    <property type="match status" value="1"/>
</dbReference>
<dbReference type="CDD" id="cd07185">
    <property type="entry name" value="OmpA_C-like"/>
    <property type="match status" value="1"/>
</dbReference>
<feature type="chain" id="PRO_5047073979" evidence="5">
    <location>
        <begin position="24"/>
        <end position="205"/>
    </location>
</feature>
<evidence type="ECO:0000313" key="8">
    <source>
        <dbReference type="Proteomes" id="UP000662770"/>
    </source>
</evidence>
<dbReference type="PROSITE" id="PS51123">
    <property type="entry name" value="OMPA_2"/>
    <property type="match status" value="1"/>
</dbReference>
<organism evidence="7 8">
    <name type="scientific">Shewanella avicenniae</name>
    <dbReference type="NCBI Taxonomy" id="2814294"/>
    <lineage>
        <taxon>Bacteria</taxon>
        <taxon>Pseudomonadati</taxon>
        <taxon>Pseudomonadota</taxon>
        <taxon>Gammaproteobacteria</taxon>
        <taxon>Alteromonadales</taxon>
        <taxon>Shewanellaceae</taxon>
        <taxon>Shewanella</taxon>
    </lineage>
</organism>
<evidence type="ECO:0000256" key="3">
    <source>
        <dbReference type="ARBA" id="ARBA00023237"/>
    </source>
</evidence>
<evidence type="ECO:0000256" key="1">
    <source>
        <dbReference type="ARBA" id="ARBA00004442"/>
    </source>
</evidence>
<evidence type="ECO:0000313" key="7">
    <source>
        <dbReference type="EMBL" id="QSX34056.1"/>
    </source>
</evidence>
<dbReference type="InterPro" id="IPR036737">
    <property type="entry name" value="OmpA-like_sf"/>
</dbReference>
<dbReference type="SUPFAM" id="SSF103088">
    <property type="entry name" value="OmpA-like"/>
    <property type="match status" value="1"/>
</dbReference>
<reference evidence="7 8" key="1">
    <citation type="submission" date="2021-03" db="EMBL/GenBank/DDBJ databases">
        <title>Novel species identification of genus Shewanella.</title>
        <authorList>
            <person name="Liu G."/>
            <person name="Zhang Q."/>
        </authorList>
    </citation>
    <scope>NUCLEOTIDE SEQUENCE [LARGE SCALE GENOMIC DNA]</scope>
    <source>
        <strain evidence="7 8">FJAT-51800</strain>
    </source>
</reference>
<dbReference type="PRINTS" id="PR01021">
    <property type="entry name" value="OMPADOMAIN"/>
</dbReference>
<evidence type="ECO:0000256" key="2">
    <source>
        <dbReference type="ARBA" id="ARBA00023136"/>
    </source>
</evidence>
<proteinExistence type="predicted"/>
<evidence type="ECO:0000256" key="4">
    <source>
        <dbReference type="PROSITE-ProRule" id="PRU00473"/>
    </source>
</evidence>
<dbReference type="Gene3D" id="3.30.1330.60">
    <property type="entry name" value="OmpA-like domain"/>
    <property type="match status" value="1"/>
</dbReference>
<protein>
    <submittedName>
        <fullName evidence="7">OmpA family protein</fullName>
    </submittedName>
</protein>
<evidence type="ECO:0000256" key="5">
    <source>
        <dbReference type="SAM" id="SignalP"/>
    </source>
</evidence>
<keyword evidence="5" id="KW-0732">Signal</keyword>
<dbReference type="InterPro" id="IPR006665">
    <property type="entry name" value="OmpA-like"/>
</dbReference>
<feature type="domain" description="OmpA-like" evidence="6">
    <location>
        <begin position="70"/>
        <end position="188"/>
    </location>
</feature>
<evidence type="ECO:0000259" key="6">
    <source>
        <dbReference type="PROSITE" id="PS51123"/>
    </source>
</evidence>
<dbReference type="Proteomes" id="UP000662770">
    <property type="component" value="Chromosome"/>
</dbReference>
<comment type="subcellular location">
    <subcellularLocation>
        <location evidence="1">Cell outer membrane</location>
    </subcellularLocation>
</comment>
<dbReference type="PANTHER" id="PTHR30329:SF21">
    <property type="entry name" value="LIPOPROTEIN YIAD-RELATED"/>
    <property type="match status" value="1"/>
</dbReference>
<sequence length="205" mass="23041">MKLLLTLLTVVLMSGCSSISSMRDTVAMEGETTQVYNLNDDDRDGVIEAREKCSGTVTGANINNYGCGTVKPIKERSELKVLFPNDSYYIDPMYYSQIQTIADVMKQYPHTKVTIEGHCSRTGSYEHNLELSQNRANAVTEVLNREFGIEQSRLSAVGYSFDRPVDLSGTKEAQRRNRRVIAEVTGEDTMADMKWTIYTVDEVVK</sequence>
<name>A0ABX7QTQ6_9GAMM</name>
<accession>A0ABX7QTQ6</accession>
<keyword evidence="8" id="KW-1185">Reference proteome</keyword>
<dbReference type="InterPro" id="IPR006664">
    <property type="entry name" value="OMP_bac"/>
</dbReference>
<dbReference type="RefSeq" id="WP_207355262.1">
    <property type="nucleotide sequence ID" value="NZ_CP071503.1"/>
</dbReference>
<feature type="signal peptide" evidence="5">
    <location>
        <begin position="1"/>
        <end position="23"/>
    </location>
</feature>
<keyword evidence="3" id="KW-0998">Cell outer membrane</keyword>